<dbReference type="InterPro" id="IPR027417">
    <property type="entry name" value="P-loop_NTPase"/>
</dbReference>
<feature type="domain" description="ABC transporter" evidence="5">
    <location>
        <begin position="3"/>
        <end position="218"/>
    </location>
</feature>
<evidence type="ECO:0000256" key="3">
    <source>
        <dbReference type="ARBA" id="ARBA00022741"/>
    </source>
</evidence>
<evidence type="ECO:0000313" key="6">
    <source>
        <dbReference type="EMBL" id="WEX80141.1"/>
    </source>
</evidence>
<dbReference type="RefSeq" id="WP_280730842.1">
    <property type="nucleotide sequence ID" value="NZ_CP120367.1"/>
</dbReference>
<dbReference type="PROSITE" id="PS00211">
    <property type="entry name" value="ABC_TRANSPORTER_1"/>
    <property type="match status" value="1"/>
</dbReference>
<keyword evidence="7" id="KW-1185">Reference proteome</keyword>
<evidence type="ECO:0000313" key="7">
    <source>
        <dbReference type="Proteomes" id="UP001235547"/>
    </source>
</evidence>
<sequence>MVLSLRSVSKYYETAEGPLTVLRNIDLDLGTGESLALTGESGSGKSTLLHLVSGLDRPDEGRIEVGGRVVSELDDRGRAALRRDVVGIVFQQFNLIPSLNVASNLGFHAALAGRSNPAWEKQLSERLGLTPLLDRYPEQLSVGQQQRVAIGRTLAARPSLILADEPTGNLDETNGDAVMALMLELIAETGAALLMVTHSTRLAARLDRQVKLTAGRIVT</sequence>
<keyword evidence="4 6" id="KW-0067">ATP-binding</keyword>
<comment type="similarity">
    <text evidence="1">Belongs to the ABC transporter superfamily.</text>
</comment>
<dbReference type="InterPro" id="IPR017871">
    <property type="entry name" value="ABC_transporter-like_CS"/>
</dbReference>
<proteinExistence type="inferred from homology"/>
<protein>
    <submittedName>
        <fullName evidence="6">ABC transporter ATP-binding protein</fullName>
    </submittedName>
</protein>
<organism evidence="6 7">
    <name type="scientific">Sinorhizobium numidicum</name>
    <dbReference type="NCBI Taxonomy" id="680248"/>
    <lineage>
        <taxon>Bacteria</taxon>
        <taxon>Pseudomonadati</taxon>
        <taxon>Pseudomonadota</taxon>
        <taxon>Alphaproteobacteria</taxon>
        <taxon>Hyphomicrobiales</taxon>
        <taxon>Rhizobiaceae</taxon>
        <taxon>Sinorhizobium/Ensifer group</taxon>
        <taxon>Sinorhizobium</taxon>
    </lineage>
</organism>
<dbReference type="Pfam" id="PF00005">
    <property type="entry name" value="ABC_tran"/>
    <property type="match status" value="1"/>
</dbReference>
<name>A0ABY8CSZ9_9HYPH</name>
<dbReference type="SUPFAM" id="SSF52540">
    <property type="entry name" value="P-loop containing nucleoside triphosphate hydrolases"/>
    <property type="match status" value="1"/>
</dbReference>
<dbReference type="InterPro" id="IPR003439">
    <property type="entry name" value="ABC_transporter-like_ATP-bd"/>
</dbReference>
<dbReference type="PROSITE" id="PS50893">
    <property type="entry name" value="ABC_TRANSPORTER_2"/>
    <property type="match status" value="1"/>
</dbReference>
<reference evidence="6 7" key="1">
    <citation type="submission" date="2023-03" db="EMBL/GenBank/DDBJ databases">
        <authorList>
            <person name="Kaur S."/>
            <person name="Espinosa-Saiz D."/>
            <person name="Velazquez E."/>
            <person name="Menendez E."/>
            <person name="diCenzo G.C."/>
        </authorList>
    </citation>
    <scope>NUCLEOTIDE SEQUENCE [LARGE SCALE GENOMIC DNA]</scope>
    <source>
        <strain evidence="6 7">LMG 27395</strain>
    </source>
</reference>
<dbReference type="Gene3D" id="3.40.50.300">
    <property type="entry name" value="P-loop containing nucleotide triphosphate hydrolases"/>
    <property type="match status" value="1"/>
</dbReference>
<dbReference type="GO" id="GO:0005524">
    <property type="term" value="F:ATP binding"/>
    <property type="evidence" value="ECO:0007669"/>
    <property type="project" value="UniProtKB-KW"/>
</dbReference>
<evidence type="ECO:0000256" key="4">
    <source>
        <dbReference type="ARBA" id="ARBA00022840"/>
    </source>
</evidence>
<evidence type="ECO:0000256" key="2">
    <source>
        <dbReference type="ARBA" id="ARBA00022448"/>
    </source>
</evidence>
<dbReference type="InterPro" id="IPR003593">
    <property type="entry name" value="AAA+_ATPase"/>
</dbReference>
<dbReference type="InterPro" id="IPR017911">
    <property type="entry name" value="MacB-like_ATP-bd"/>
</dbReference>
<dbReference type="EMBL" id="CP120370">
    <property type="protein sequence ID" value="WEX80141.1"/>
    <property type="molecule type" value="Genomic_DNA"/>
</dbReference>
<dbReference type="Proteomes" id="UP001235547">
    <property type="component" value="Chromosome 2"/>
</dbReference>
<dbReference type="CDD" id="cd03255">
    <property type="entry name" value="ABC_MJ0796_LolCDE_FtsE"/>
    <property type="match status" value="1"/>
</dbReference>
<evidence type="ECO:0000256" key="1">
    <source>
        <dbReference type="ARBA" id="ARBA00005417"/>
    </source>
</evidence>
<keyword evidence="3" id="KW-0547">Nucleotide-binding</keyword>
<dbReference type="PANTHER" id="PTHR24220">
    <property type="entry name" value="IMPORT ATP-BINDING PROTEIN"/>
    <property type="match status" value="1"/>
</dbReference>
<dbReference type="PANTHER" id="PTHR24220:SF659">
    <property type="entry name" value="TRANSPORTER, PUTATIVE-RELATED"/>
    <property type="match status" value="1"/>
</dbReference>
<gene>
    <name evidence="6" type="ORF">PYH38_001543</name>
</gene>
<keyword evidence="2" id="KW-0813">Transport</keyword>
<evidence type="ECO:0000259" key="5">
    <source>
        <dbReference type="PROSITE" id="PS50893"/>
    </source>
</evidence>
<accession>A0ABY8CSZ9</accession>
<dbReference type="InterPro" id="IPR015854">
    <property type="entry name" value="ABC_transpr_LolD-like"/>
</dbReference>
<dbReference type="SMART" id="SM00382">
    <property type="entry name" value="AAA"/>
    <property type="match status" value="1"/>
</dbReference>